<evidence type="ECO:0000259" key="4">
    <source>
        <dbReference type="SMART" id="SM00775"/>
    </source>
</evidence>
<dbReference type="SMART" id="SM00775">
    <property type="entry name" value="LNS2"/>
    <property type="match status" value="1"/>
</dbReference>
<dbReference type="InterPro" id="IPR013209">
    <property type="entry name" value="LNS2"/>
</dbReference>
<dbReference type="Pfam" id="PF04571">
    <property type="entry name" value="Lipin_N"/>
    <property type="match status" value="1"/>
</dbReference>
<dbReference type="GO" id="GO:0003713">
    <property type="term" value="F:transcription coactivator activity"/>
    <property type="evidence" value="ECO:0007669"/>
    <property type="project" value="TreeGrafter"/>
</dbReference>
<dbReference type="Proteomes" id="UP000759131">
    <property type="component" value="Unassembled WGS sequence"/>
</dbReference>
<dbReference type="GO" id="GO:0032869">
    <property type="term" value="P:cellular response to insulin stimulus"/>
    <property type="evidence" value="ECO:0007669"/>
    <property type="project" value="TreeGrafter"/>
</dbReference>
<organism evidence="5">
    <name type="scientific">Medioppia subpectinata</name>
    <dbReference type="NCBI Taxonomy" id="1979941"/>
    <lineage>
        <taxon>Eukaryota</taxon>
        <taxon>Metazoa</taxon>
        <taxon>Ecdysozoa</taxon>
        <taxon>Arthropoda</taxon>
        <taxon>Chelicerata</taxon>
        <taxon>Arachnida</taxon>
        <taxon>Acari</taxon>
        <taxon>Acariformes</taxon>
        <taxon>Sarcoptiformes</taxon>
        <taxon>Oribatida</taxon>
        <taxon>Brachypylina</taxon>
        <taxon>Oppioidea</taxon>
        <taxon>Oppiidae</taxon>
        <taxon>Medioppia</taxon>
    </lineage>
</organism>
<comment type="similarity">
    <text evidence="2">Belongs to the lipin family.</text>
</comment>
<dbReference type="PANTHER" id="PTHR12181:SF12">
    <property type="entry name" value="PHOSPHATIDATE PHOSPHATASE"/>
    <property type="match status" value="1"/>
</dbReference>
<reference evidence="5" key="1">
    <citation type="submission" date="2020-11" db="EMBL/GenBank/DDBJ databases">
        <authorList>
            <person name="Tran Van P."/>
        </authorList>
    </citation>
    <scope>NUCLEOTIDE SEQUENCE</scope>
</reference>
<accession>A0A7R9Q0Q1</accession>
<evidence type="ECO:0000256" key="3">
    <source>
        <dbReference type="SAM" id="MobiDB-lite"/>
    </source>
</evidence>
<feature type="region of interest" description="Disordered" evidence="3">
    <location>
        <begin position="138"/>
        <end position="196"/>
    </location>
</feature>
<comment type="catalytic activity">
    <reaction evidence="1">
        <text>a 1,2-diacyl-sn-glycero-3-phosphate + H2O = a 1,2-diacyl-sn-glycerol + phosphate</text>
        <dbReference type="Rhea" id="RHEA:27429"/>
        <dbReference type="ChEBI" id="CHEBI:15377"/>
        <dbReference type="ChEBI" id="CHEBI:17815"/>
        <dbReference type="ChEBI" id="CHEBI:43474"/>
        <dbReference type="ChEBI" id="CHEBI:58608"/>
        <dbReference type="EC" id="3.1.3.4"/>
    </reaction>
    <physiologicalReaction direction="left-to-right" evidence="1">
        <dbReference type="Rhea" id="RHEA:27430"/>
    </physiologicalReaction>
</comment>
<keyword evidence="6" id="KW-1185">Reference proteome</keyword>
<evidence type="ECO:0000313" key="5">
    <source>
        <dbReference type="EMBL" id="CAD7627765.1"/>
    </source>
</evidence>
<dbReference type="InterPro" id="IPR007651">
    <property type="entry name" value="Lipin_N"/>
</dbReference>
<dbReference type="AlphaFoldDB" id="A0A7R9Q0Q1"/>
<evidence type="ECO:0000256" key="2">
    <source>
        <dbReference type="ARBA" id="ARBA00005476"/>
    </source>
</evidence>
<dbReference type="InterPro" id="IPR026058">
    <property type="entry name" value="LIPIN"/>
</dbReference>
<protein>
    <recommendedName>
        <fullName evidence="4">LNS2/PITP domain-containing protein</fullName>
    </recommendedName>
</protein>
<gene>
    <name evidence="5" type="ORF">OSB1V03_LOCUS8190</name>
</gene>
<dbReference type="GO" id="GO:0045944">
    <property type="term" value="P:positive regulation of transcription by RNA polymerase II"/>
    <property type="evidence" value="ECO:0007669"/>
    <property type="project" value="TreeGrafter"/>
</dbReference>
<dbReference type="OrthoDB" id="4567at2759"/>
<dbReference type="Pfam" id="PF08235">
    <property type="entry name" value="LNS2"/>
    <property type="match status" value="1"/>
</dbReference>
<dbReference type="InterPro" id="IPR036412">
    <property type="entry name" value="HAD-like_sf"/>
</dbReference>
<dbReference type="EMBL" id="OC859603">
    <property type="protein sequence ID" value="CAD7627765.1"/>
    <property type="molecule type" value="Genomic_DNA"/>
</dbReference>
<dbReference type="GO" id="GO:0005634">
    <property type="term" value="C:nucleus"/>
    <property type="evidence" value="ECO:0007669"/>
    <property type="project" value="TreeGrafter"/>
</dbReference>
<feature type="domain" description="LNS2/PITP" evidence="4">
    <location>
        <begin position="249"/>
        <end position="403"/>
    </location>
</feature>
<evidence type="ECO:0000313" key="6">
    <source>
        <dbReference type="Proteomes" id="UP000759131"/>
    </source>
</evidence>
<dbReference type="EMBL" id="CAJPIZ010005028">
    <property type="protein sequence ID" value="CAG2108195.1"/>
    <property type="molecule type" value="Genomic_DNA"/>
</dbReference>
<proteinExistence type="inferred from homology"/>
<evidence type="ECO:0000256" key="1">
    <source>
        <dbReference type="ARBA" id="ARBA00001180"/>
    </source>
</evidence>
<dbReference type="GO" id="GO:0009062">
    <property type="term" value="P:fatty acid catabolic process"/>
    <property type="evidence" value="ECO:0007669"/>
    <property type="project" value="TreeGrafter"/>
</dbReference>
<sequence>MIRLCADLIATKGLKIIKQEIIAKLHTKKRLIYKLLLTFESLVFAMNYMKSFFSNFREFYNEINSATLTGAIDVIVVQQEDGSYKCSPFYVRFGKIGVLRSREKIVDIEVNGQPVDLQMKLGHSGDAFFFEEIIEEEPKNVRESAPSPTEESENGWLSDQYLSSGSDAGSDADIDENSPANGETREPTEQKDKKQKIKYKKKIRLSSQQIEDLNLNEGKNEVVFSVTTAYQGTTTCKCYLFLWRYDDQIIISDIDGTITKSDVLGHILPIIGRDWAQSGVANLFTLIKKNGYKIVYLSARAIGQASSTGDYLKSIRQGDRSLPEGPLLLSPTSMIAALHREVIEKKPEEFKIQCLSDIRDLYPKSPFYAGFGNKINDTWAYRAVDIRPSRIFTINHKGELKLELIQNFQSSYTSLSDLVDQMFPPLFSDQTDYSSEFSAFEYWRETIPDVEENDDLLINIQTKVNLSPNKLANNNSMFRKKVK</sequence>
<name>A0A7R9Q0Q1_9ACAR</name>
<dbReference type="InterPro" id="IPR031315">
    <property type="entry name" value="LNS2/PITP"/>
</dbReference>
<dbReference type="SUPFAM" id="SSF56784">
    <property type="entry name" value="HAD-like"/>
    <property type="match status" value="1"/>
</dbReference>
<dbReference type="GO" id="GO:0019432">
    <property type="term" value="P:triglyceride biosynthetic process"/>
    <property type="evidence" value="ECO:0007669"/>
    <property type="project" value="TreeGrafter"/>
</dbReference>
<feature type="compositionally biased region" description="Basic and acidic residues" evidence="3">
    <location>
        <begin position="183"/>
        <end position="192"/>
    </location>
</feature>
<dbReference type="PANTHER" id="PTHR12181">
    <property type="entry name" value="LIPIN"/>
    <property type="match status" value="1"/>
</dbReference>
<dbReference type="GO" id="GO:0008195">
    <property type="term" value="F:phosphatidate phosphatase activity"/>
    <property type="evidence" value="ECO:0007669"/>
    <property type="project" value="UniProtKB-EC"/>
</dbReference>